<dbReference type="PANTHER" id="PTHR11439:SF509">
    <property type="entry name" value="RNA-DIRECTED DNA POLYMERASE"/>
    <property type="match status" value="1"/>
</dbReference>
<comment type="caution">
    <text evidence="3">The sequence shown here is derived from an EMBL/GenBank/DDBJ whole genome shotgun (WGS) entry which is preliminary data.</text>
</comment>
<feature type="domain" description="Reverse transcriptase Ty1/copia-type" evidence="2">
    <location>
        <begin position="641"/>
        <end position="706"/>
    </location>
</feature>
<feature type="region of interest" description="Disordered" evidence="1">
    <location>
        <begin position="367"/>
        <end position="394"/>
    </location>
</feature>
<dbReference type="AlphaFoldDB" id="A0A6L2MYJ4"/>
<organism evidence="3">
    <name type="scientific">Tanacetum cinerariifolium</name>
    <name type="common">Dalmatian daisy</name>
    <name type="synonym">Chrysanthemum cinerariifolium</name>
    <dbReference type="NCBI Taxonomy" id="118510"/>
    <lineage>
        <taxon>Eukaryota</taxon>
        <taxon>Viridiplantae</taxon>
        <taxon>Streptophyta</taxon>
        <taxon>Embryophyta</taxon>
        <taxon>Tracheophyta</taxon>
        <taxon>Spermatophyta</taxon>
        <taxon>Magnoliopsida</taxon>
        <taxon>eudicotyledons</taxon>
        <taxon>Gunneridae</taxon>
        <taxon>Pentapetalae</taxon>
        <taxon>asterids</taxon>
        <taxon>campanulids</taxon>
        <taxon>Asterales</taxon>
        <taxon>Asteraceae</taxon>
        <taxon>Asteroideae</taxon>
        <taxon>Anthemideae</taxon>
        <taxon>Anthemidinae</taxon>
        <taxon>Tanacetum</taxon>
    </lineage>
</organism>
<name>A0A6L2MYJ4_TANCI</name>
<feature type="compositionally biased region" description="Polar residues" evidence="1">
    <location>
        <begin position="489"/>
        <end position="498"/>
    </location>
</feature>
<feature type="region of interest" description="Disordered" evidence="1">
    <location>
        <begin position="68"/>
        <end position="103"/>
    </location>
</feature>
<dbReference type="InterPro" id="IPR043502">
    <property type="entry name" value="DNA/RNA_pol_sf"/>
</dbReference>
<evidence type="ECO:0000259" key="2">
    <source>
        <dbReference type="Pfam" id="PF07727"/>
    </source>
</evidence>
<feature type="region of interest" description="Disordered" evidence="1">
    <location>
        <begin position="443"/>
        <end position="498"/>
    </location>
</feature>
<dbReference type="EMBL" id="BKCJ010007673">
    <property type="protein sequence ID" value="GEU78439.1"/>
    <property type="molecule type" value="Genomic_DNA"/>
</dbReference>
<dbReference type="CDD" id="cd09272">
    <property type="entry name" value="RNase_HI_RT_Ty1"/>
    <property type="match status" value="1"/>
</dbReference>
<dbReference type="PANTHER" id="PTHR11439">
    <property type="entry name" value="GAG-POL-RELATED RETROTRANSPOSON"/>
    <property type="match status" value="1"/>
</dbReference>
<feature type="compositionally biased region" description="Polar residues" evidence="1">
    <location>
        <begin position="313"/>
        <end position="329"/>
    </location>
</feature>
<sequence length="1011" mass="115943">MFIMNRDYLNDEYIAMTRSYFIQYTQQAIPEFHDTLIQHLESVKKSIDERVQLKREYDNWVNERRMQTTEEKVDTSQALDASSVDTGCRQQHTEQPEFNNEGESQLLNEKSNEAKVKHDLDVIEIINIELKHKVAKLLKENETLKKHYKELFDSIKTTEHTTSLITTNDKFKAQLQEKGFAIAALKNELRKSTGNSVNTKFAKLSILRKLMSQPHRNQSVVRQPAVFKSERPRISKPWCGSQVDVHKNLSKPVTTHYFPKEREAVFAKPHNMIASSDSRISSKNMSRFRSNDMVHNRYLEKAKKRTQKRSRNSEPSSLHSARSQSTANGSKPKPRINNQTSRNWPKCVFSANHDSCVTKFLKEVNSRATVPSNKTPKRNKPVEQISVPNKQERQIPKGQRYIFQSKRGRTQSLVAKKTDISQTRASRNFHLMYKIMTSDHNSSELEIHDHSNKPSSLKLVPKVVPPADNTATSRQASDYENSDPVPQRQDVSSSADADIPSQQELDLLFDPLYDEFFNAVSNPSMNIQSTSAPSTYTNVHAEENNNDQAKEGEQLQDDKFTNPFCVSTQDVTESSSHNIEQVHGNPSRPMQTRRQLPTDPEMCMYALTVSTAEPKNINERIADSAWIEAMQEELHQFDRLQMDVKTEFLNGPLKEEVYVVQPDGFVDPNHPEKVYRLRKALYGLKQAPRAWYDELSKFLTSKGFTKGLQIHQYPSGIFINQAKYTLEILHKHGMEKGQSISTPMAMKPKLDADLSEIPVDQTDYRSKIGSLMYLTFSRPDIVLELTAFLDADHVGCIDSRKSTSGGIQFLGDKLVSWMSKKQNCTAMSSVKAEYVVLSASCAQAMWMRTQLQDYDFNYNKIPLCCDSQNEYQLADMFTKALPEDRFKYLVRRIDGNPSRAYIKQALGRNMDMTIDQQVALDEAFVPHTSRLRIGKSNFCLRSNFTSKESTLQLVYEVLRLTPFYKAFLVTADVLEIYMQDFWATAIVIITQYVSRWINKKPIMGPLTPADL</sequence>
<evidence type="ECO:0000313" key="3">
    <source>
        <dbReference type="EMBL" id="GEU78439.1"/>
    </source>
</evidence>
<feature type="compositionally biased region" description="Polar residues" evidence="1">
    <location>
        <begin position="276"/>
        <end position="288"/>
    </location>
</feature>
<accession>A0A6L2MYJ4</accession>
<feature type="compositionally biased region" description="Basic and acidic residues" evidence="1">
    <location>
        <begin position="289"/>
        <end position="301"/>
    </location>
</feature>
<proteinExistence type="predicted"/>
<protein>
    <recommendedName>
        <fullName evidence="2">Reverse transcriptase Ty1/copia-type domain-containing protein</fullName>
    </recommendedName>
</protein>
<dbReference type="InterPro" id="IPR013103">
    <property type="entry name" value="RVT_2"/>
</dbReference>
<feature type="compositionally biased region" description="Basic and acidic residues" evidence="1">
    <location>
        <begin position="443"/>
        <end position="452"/>
    </location>
</feature>
<feature type="compositionally biased region" description="Polar residues" evidence="1">
    <location>
        <begin position="469"/>
        <end position="479"/>
    </location>
</feature>
<reference evidence="3" key="1">
    <citation type="journal article" date="2019" name="Sci. Rep.">
        <title>Draft genome of Tanacetum cinerariifolium, the natural source of mosquito coil.</title>
        <authorList>
            <person name="Yamashiro T."/>
            <person name="Shiraishi A."/>
            <person name="Satake H."/>
            <person name="Nakayama K."/>
        </authorList>
    </citation>
    <scope>NUCLEOTIDE SEQUENCE</scope>
</reference>
<evidence type="ECO:0000256" key="1">
    <source>
        <dbReference type="SAM" id="MobiDB-lite"/>
    </source>
</evidence>
<feature type="region of interest" description="Disordered" evidence="1">
    <location>
        <begin position="572"/>
        <end position="593"/>
    </location>
</feature>
<dbReference type="SUPFAM" id="SSF56672">
    <property type="entry name" value="DNA/RNA polymerases"/>
    <property type="match status" value="1"/>
</dbReference>
<feature type="region of interest" description="Disordered" evidence="1">
    <location>
        <begin position="276"/>
        <end position="344"/>
    </location>
</feature>
<gene>
    <name evidence="3" type="ORF">Tci_050417</name>
</gene>
<dbReference type="Pfam" id="PF07727">
    <property type="entry name" value="RVT_2"/>
    <property type="match status" value="1"/>
</dbReference>
<feature type="compositionally biased region" description="Polar residues" evidence="1">
    <location>
        <begin position="75"/>
        <end position="90"/>
    </location>
</feature>